<accession>A0A3B0V606</accession>
<evidence type="ECO:0000256" key="2">
    <source>
        <dbReference type="ARBA" id="ARBA00022679"/>
    </source>
</evidence>
<dbReference type="PROSITE" id="PS01183">
    <property type="entry name" value="UBIE_1"/>
    <property type="match status" value="1"/>
</dbReference>
<name>A0A3B0V606_9ZZZZ</name>
<dbReference type="HAMAP" id="MF_01813">
    <property type="entry name" value="MenG_UbiE_methyltr"/>
    <property type="match status" value="1"/>
</dbReference>
<dbReference type="InterPro" id="IPR023576">
    <property type="entry name" value="UbiE/COQ5_MeTrFase_CS"/>
</dbReference>
<evidence type="ECO:0000256" key="3">
    <source>
        <dbReference type="ARBA" id="ARBA00022691"/>
    </source>
</evidence>
<dbReference type="SUPFAM" id="SSF53335">
    <property type="entry name" value="S-adenosyl-L-methionine-dependent methyltransferases"/>
    <property type="match status" value="1"/>
</dbReference>
<dbReference type="NCBIfam" id="TIGR01934">
    <property type="entry name" value="MenG_MenH_UbiE"/>
    <property type="match status" value="1"/>
</dbReference>
<protein>
    <submittedName>
        <fullName evidence="4">2-methoxy-6-polyprenyl-1,4-benzoquinol methylase</fullName>
        <ecNumber evidence="4">2.1.1.201</ecNumber>
    </submittedName>
</protein>
<evidence type="ECO:0000256" key="1">
    <source>
        <dbReference type="ARBA" id="ARBA00022603"/>
    </source>
</evidence>
<sequence length="253" mass="28217">MAEESGKEKKVSFGYEEVAEHDRQGRVNEIFTSVASKYDLMNDLMSGGVHRLWKRFVANKTGLRPGGRALDVAGGTADIAMLMAERVGAEGEVVVFDINHDMLKVGEARCIDKGFVKGIKFVRGNAEEIGFADNTFDCVTIGFGVRNVTHLDRAFSEMTRVARPGGRVICLEFSHPKNPAFRKVYDIYSANLIPMIGERITGNRDAYTYLHESIRKFPTQQKLKKIMEDAGLFNVRYYNLFGGIAAVHIGDKI</sequence>
<dbReference type="Gene3D" id="3.40.50.150">
    <property type="entry name" value="Vaccinia Virus protein VP39"/>
    <property type="match status" value="1"/>
</dbReference>
<keyword evidence="1 4" id="KW-0489">Methyltransferase</keyword>
<dbReference type="PANTHER" id="PTHR43591">
    <property type="entry name" value="METHYLTRANSFERASE"/>
    <property type="match status" value="1"/>
</dbReference>
<keyword evidence="3" id="KW-0949">S-adenosyl-L-methionine</keyword>
<dbReference type="CDD" id="cd02440">
    <property type="entry name" value="AdoMet_MTases"/>
    <property type="match status" value="1"/>
</dbReference>
<dbReference type="EC" id="2.1.1.201" evidence="4"/>
<dbReference type="AlphaFoldDB" id="A0A3B0V606"/>
<dbReference type="InterPro" id="IPR004033">
    <property type="entry name" value="UbiE/COQ5_MeTrFase"/>
</dbReference>
<gene>
    <name evidence="4" type="ORF">MNBD_DELTA02-213</name>
</gene>
<proteinExistence type="inferred from homology"/>
<dbReference type="EMBL" id="UOEZ01000082">
    <property type="protein sequence ID" value="VAW39005.1"/>
    <property type="molecule type" value="Genomic_DNA"/>
</dbReference>
<dbReference type="InterPro" id="IPR029063">
    <property type="entry name" value="SAM-dependent_MTases_sf"/>
</dbReference>
<dbReference type="NCBIfam" id="NF001244">
    <property type="entry name" value="PRK00216.1-5"/>
    <property type="match status" value="1"/>
</dbReference>
<dbReference type="PANTHER" id="PTHR43591:SF24">
    <property type="entry name" value="2-METHOXY-6-POLYPRENYL-1,4-BENZOQUINOL METHYLASE, MITOCHONDRIAL"/>
    <property type="match status" value="1"/>
</dbReference>
<dbReference type="GO" id="GO:0008425">
    <property type="term" value="F:2-methoxy-6-polyprenyl-1,4-benzoquinol methyltransferase activity"/>
    <property type="evidence" value="ECO:0007669"/>
    <property type="project" value="UniProtKB-EC"/>
</dbReference>
<evidence type="ECO:0000313" key="4">
    <source>
        <dbReference type="EMBL" id="VAW39005.1"/>
    </source>
</evidence>
<dbReference type="Pfam" id="PF01209">
    <property type="entry name" value="Ubie_methyltran"/>
    <property type="match status" value="1"/>
</dbReference>
<reference evidence="4" key="1">
    <citation type="submission" date="2018-06" db="EMBL/GenBank/DDBJ databases">
        <authorList>
            <person name="Zhirakovskaya E."/>
        </authorList>
    </citation>
    <scope>NUCLEOTIDE SEQUENCE</scope>
</reference>
<dbReference type="GO" id="GO:0032259">
    <property type="term" value="P:methylation"/>
    <property type="evidence" value="ECO:0007669"/>
    <property type="project" value="UniProtKB-KW"/>
</dbReference>
<dbReference type="PROSITE" id="PS51608">
    <property type="entry name" value="SAM_MT_UBIE"/>
    <property type="match status" value="1"/>
</dbReference>
<keyword evidence="2 4" id="KW-0808">Transferase</keyword>
<organism evidence="4">
    <name type="scientific">hydrothermal vent metagenome</name>
    <dbReference type="NCBI Taxonomy" id="652676"/>
    <lineage>
        <taxon>unclassified sequences</taxon>
        <taxon>metagenomes</taxon>
        <taxon>ecological metagenomes</taxon>
    </lineage>
</organism>